<sequence length="170" mass="19818">MNTYIFRKNDEIGKMEAESDSFLDSCFYETDIFRGIMNFDPSERNPDFTKRIIVGRTGSGKSALLKKIIDEDTIKVYDKIEAENTIFEHVKNNVFISSLNDNGIDLRVFYKSLWLHALLVKVIPALHRSSYQNFFNRISSLIGGKRKSYNPDLANEYIEQFKNVFLMIKH</sequence>
<dbReference type="Proteomes" id="UP000245918">
    <property type="component" value="Chromosome"/>
</dbReference>
<organism evidence="1 2">
    <name type="scientific">Edwardsiella tarda ATCC 15947 = NBRC 105688</name>
    <dbReference type="NCBI Taxonomy" id="667121"/>
    <lineage>
        <taxon>Bacteria</taxon>
        <taxon>Pseudomonadati</taxon>
        <taxon>Pseudomonadota</taxon>
        <taxon>Gammaproteobacteria</taxon>
        <taxon>Enterobacterales</taxon>
        <taxon>Hafniaceae</taxon>
        <taxon>Edwardsiella</taxon>
    </lineage>
</organism>
<gene>
    <name evidence="1" type="ORF">DCL27_07765</name>
</gene>
<name>A0AC61TLK1_EDWTA</name>
<protein>
    <submittedName>
        <fullName evidence="1">Uncharacterized protein</fullName>
    </submittedName>
</protein>
<accession>A0AC61TLK1</accession>
<reference evidence="1" key="1">
    <citation type="submission" date="2021-09" db="EMBL/GenBank/DDBJ databases">
        <title>Comparative genomics of Edwardsiella genus reveals species-based diversity.</title>
        <authorList>
            <person name="Tekedar H.C."/>
            <person name="Kumru S."/>
            <person name="Waldbieser G.C."/>
            <person name="Reichley S.R."/>
            <person name="Lawrence M.L."/>
            <person name="Griffin M.J."/>
        </authorList>
    </citation>
    <scope>NUCLEOTIDE SEQUENCE</scope>
    <source>
        <strain evidence="1">ATCC 15947</strain>
    </source>
</reference>
<keyword evidence="2" id="KW-1185">Reference proteome</keyword>
<evidence type="ECO:0000313" key="1">
    <source>
        <dbReference type="EMBL" id="UCQ01638.1"/>
    </source>
</evidence>
<dbReference type="EMBL" id="CP084506">
    <property type="protein sequence ID" value="UCQ01638.1"/>
    <property type="molecule type" value="Genomic_DNA"/>
</dbReference>
<evidence type="ECO:0000313" key="2">
    <source>
        <dbReference type="Proteomes" id="UP000245918"/>
    </source>
</evidence>
<proteinExistence type="predicted"/>